<feature type="signal peptide" evidence="1">
    <location>
        <begin position="1"/>
        <end position="21"/>
    </location>
</feature>
<proteinExistence type="predicted"/>
<evidence type="ECO:0000313" key="3">
    <source>
        <dbReference type="EMBL" id="MBH8557885.1"/>
    </source>
</evidence>
<comment type="caution">
    <text evidence="3">The sequence shown here is derived from an EMBL/GenBank/DDBJ whole genome shotgun (WGS) entry which is preliminary data.</text>
</comment>
<feature type="domain" description="Copper-binding protein MbnP-like" evidence="2">
    <location>
        <begin position="35"/>
        <end position="230"/>
    </location>
</feature>
<keyword evidence="1" id="KW-0732">Signal</keyword>
<dbReference type="RefSeq" id="WP_213019040.1">
    <property type="nucleotide sequence ID" value="NZ_JAEDAE010000002.1"/>
</dbReference>
<protein>
    <recommendedName>
        <fullName evidence="2">Copper-binding protein MbnP-like domain-containing protein</fullName>
    </recommendedName>
</protein>
<evidence type="ECO:0000259" key="2">
    <source>
        <dbReference type="Pfam" id="PF20243"/>
    </source>
</evidence>
<keyword evidence="4" id="KW-1185">Reference proteome</keyword>
<sequence length="260" mass="27782">MKSSTLTHLLLAPLLAATVLGSCGKKTVEPEAPTSSFAIQLEPVVGTADLELNTKTYTKADGQAFTVSKFLVMLSNVKLTKVDGSTYAVPDGYYLFDANDPKSYQILIDKVPVGDYTGISFAVGVDDAHNNATAKGGALVHTSEMYWEWGGEYVFLTMTGTSPQAPASSSHFLTYDINGSNSLRVVSPAFDKGVVLPVVAGHVPAIHMSMNVQSLFESATPAKNINFATTYIVDTSSPWKTVMADNYAAGMFTVEHIHAN</sequence>
<dbReference type="Proteomes" id="UP000625631">
    <property type="component" value="Unassembled WGS sequence"/>
</dbReference>
<accession>A0ABS0Q5E9</accession>
<feature type="chain" id="PRO_5046423734" description="Copper-binding protein MbnP-like domain-containing protein" evidence="1">
    <location>
        <begin position="22"/>
        <end position="260"/>
    </location>
</feature>
<name>A0ABS0Q5E9_9BACT</name>
<gene>
    <name evidence="3" type="ORF">I7X13_07495</name>
</gene>
<evidence type="ECO:0000313" key="4">
    <source>
        <dbReference type="Proteomes" id="UP000625631"/>
    </source>
</evidence>
<dbReference type="Pfam" id="PF20243">
    <property type="entry name" value="MbnP"/>
    <property type="match status" value="1"/>
</dbReference>
<reference evidence="3 4" key="1">
    <citation type="submission" date="2020-12" db="EMBL/GenBank/DDBJ databases">
        <title>Hymenobacter sp.</title>
        <authorList>
            <person name="Kim M.K."/>
        </authorList>
    </citation>
    <scope>NUCLEOTIDE SEQUENCE [LARGE SCALE GENOMIC DNA]</scope>
    <source>
        <strain evidence="3 4">BT442</strain>
    </source>
</reference>
<dbReference type="InterPro" id="IPR046863">
    <property type="entry name" value="MbnP-like_dom"/>
</dbReference>
<evidence type="ECO:0000256" key="1">
    <source>
        <dbReference type="SAM" id="SignalP"/>
    </source>
</evidence>
<dbReference type="PROSITE" id="PS51257">
    <property type="entry name" value="PROKAR_LIPOPROTEIN"/>
    <property type="match status" value="1"/>
</dbReference>
<dbReference type="EMBL" id="JAEDAE010000002">
    <property type="protein sequence ID" value="MBH8557885.1"/>
    <property type="molecule type" value="Genomic_DNA"/>
</dbReference>
<organism evidence="3 4">
    <name type="scientific">Hymenobacter negativus</name>
    <dbReference type="NCBI Taxonomy" id="2795026"/>
    <lineage>
        <taxon>Bacteria</taxon>
        <taxon>Pseudomonadati</taxon>
        <taxon>Bacteroidota</taxon>
        <taxon>Cytophagia</taxon>
        <taxon>Cytophagales</taxon>
        <taxon>Hymenobacteraceae</taxon>
        <taxon>Hymenobacter</taxon>
    </lineage>
</organism>